<reference evidence="2" key="1">
    <citation type="journal article" date="2014" name="Int. J. Syst. Evol. Microbiol.">
        <title>Complete genome sequence of Corynebacterium casei LMG S-19264T (=DSM 44701T), isolated from a smear-ripened cheese.</title>
        <authorList>
            <consortium name="US DOE Joint Genome Institute (JGI-PGF)"/>
            <person name="Walter F."/>
            <person name="Albersmeier A."/>
            <person name="Kalinowski J."/>
            <person name="Ruckert C."/>
        </authorList>
    </citation>
    <scope>NUCLEOTIDE SEQUENCE</scope>
    <source>
        <strain evidence="2">CCM 7905</strain>
    </source>
</reference>
<evidence type="ECO:0000256" key="1">
    <source>
        <dbReference type="SAM" id="Phobius"/>
    </source>
</evidence>
<dbReference type="InterPro" id="IPR021414">
    <property type="entry name" value="DUF3054"/>
</dbReference>
<reference evidence="2" key="2">
    <citation type="submission" date="2020-09" db="EMBL/GenBank/DDBJ databases">
        <authorList>
            <person name="Sun Q."/>
            <person name="Sedlacek I."/>
        </authorList>
    </citation>
    <scope>NUCLEOTIDE SEQUENCE</scope>
    <source>
        <strain evidence="2">CCM 7905</strain>
    </source>
</reference>
<comment type="caution">
    <text evidence="2">The sequence shown here is derived from an EMBL/GenBank/DDBJ whole genome shotgun (WGS) entry which is preliminary data.</text>
</comment>
<organism evidence="2 3">
    <name type="scientific">Rhodococcoides trifolii</name>
    <dbReference type="NCBI Taxonomy" id="908250"/>
    <lineage>
        <taxon>Bacteria</taxon>
        <taxon>Bacillati</taxon>
        <taxon>Actinomycetota</taxon>
        <taxon>Actinomycetes</taxon>
        <taxon>Mycobacteriales</taxon>
        <taxon>Nocardiaceae</taxon>
        <taxon>Rhodococcoides</taxon>
    </lineage>
</organism>
<keyword evidence="1" id="KW-0812">Transmembrane</keyword>
<evidence type="ECO:0008006" key="4">
    <source>
        <dbReference type="Google" id="ProtNLM"/>
    </source>
</evidence>
<keyword evidence="3" id="KW-1185">Reference proteome</keyword>
<keyword evidence="1" id="KW-0472">Membrane</keyword>
<dbReference type="EMBL" id="BMCU01000001">
    <property type="protein sequence ID" value="GGF93363.1"/>
    <property type="molecule type" value="Genomic_DNA"/>
</dbReference>
<keyword evidence="1" id="KW-1133">Transmembrane helix</keyword>
<dbReference type="AlphaFoldDB" id="A0A917FM87"/>
<dbReference type="Proteomes" id="UP000654257">
    <property type="component" value="Unassembled WGS sequence"/>
</dbReference>
<accession>A0A917FM87</accession>
<feature type="transmembrane region" description="Helical" evidence="1">
    <location>
        <begin position="124"/>
        <end position="141"/>
    </location>
</feature>
<protein>
    <recommendedName>
        <fullName evidence="4">DUF3054 domain-containing protein</fullName>
    </recommendedName>
</protein>
<dbReference type="Pfam" id="PF11255">
    <property type="entry name" value="DUF3054"/>
    <property type="match status" value="1"/>
</dbReference>
<name>A0A917FM87_9NOCA</name>
<feature type="transmembrane region" description="Helical" evidence="1">
    <location>
        <begin position="99"/>
        <end position="118"/>
    </location>
</feature>
<sequence>MITAGWFDILTSVEPFGRDHRSSGSGYPEPVNRTAFALAVDVVVVLVFCLIGRSSHAEGLTFGGIVGTAWPFLVGLAVGWLATIALYRNKFDALRLVPTGVLVWVSTVVVGMVLRVVSGQGTEVSFIVVASVFTALFLLGWRSVARFVLRRQSSTAR</sequence>
<feature type="transmembrane region" description="Helical" evidence="1">
    <location>
        <begin position="35"/>
        <end position="53"/>
    </location>
</feature>
<feature type="transmembrane region" description="Helical" evidence="1">
    <location>
        <begin position="65"/>
        <end position="87"/>
    </location>
</feature>
<evidence type="ECO:0000313" key="2">
    <source>
        <dbReference type="EMBL" id="GGF93363.1"/>
    </source>
</evidence>
<gene>
    <name evidence="2" type="ORF">GCM10007304_04050</name>
</gene>
<proteinExistence type="predicted"/>
<evidence type="ECO:0000313" key="3">
    <source>
        <dbReference type="Proteomes" id="UP000654257"/>
    </source>
</evidence>